<proteinExistence type="predicted"/>
<evidence type="ECO:0000313" key="2">
    <source>
        <dbReference type="Proteomes" id="UP000223025"/>
    </source>
</evidence>
<name>A0A2L0V0Y5_9CAUD</name>
<accession>A0A2L0V0Y5</accession>
<dbReference type="GeneID" id="40088685"/>
<dbReference type="RefSeq" id="YP_009612347.1">
    <property type="nucleotide sequence ID" value="NC_042013.1"/>
</dbReference>
<sequence>MKAISFLMCLLASTPSYALSVLQEPVSLQANEVVPTKSTYGFVRIASCVVYYYEMNRYFVSQGDYKMSTGTKVSYDVMIDIGKSYIDQTGRSIEEFQAAIYAIAYEINNTSRPLDSSGIATLQNTLSEICENMKETPVITIDALYQKEYNGLLK</sequence>
<dbReference type="KEGG" id="vg:40088685"/>
<dbReference type="Proteomes" id="UP000223025">
    <property type="component" value="Segment"/>
</dbReference>
<protein>
    <submittedName>
        <fullName evidence="1">Uncharacterized protein</fullName>
    </submittedName>
</protein>
<dbReference type="EMBL" id="MF403008">
    <property type="protein sequence ID" value="AUZ95431.1"/>
    <property type="molecule type" value="Genomic_DNA"/>
</dbReference>
<organism evidence="1 2">
    <name type="scientific">Agrobacterium phage Atu_ph07</name>
    <dbReference type="NCBI Taxonomy" id="2024264"/>
    <lineage>
        <taxon>Viruses</taxon>
        <taxon>Duplodnaviria</taxon>
        <taxon>Heunggongvirae</taxon>
        <taxon>Uroviricota</taxon>
        <taxon>Caudoviricetes</taxon>
        <taxon>Polybotosvirus</taxon>
        <taxon>Polybotosvirus Atuph07</taxon>
    </lineage>
</organism>
<reference evidence="1 2" key="1">
    <citation type="submission" date="2017-06" db="EMBL/GenBank/DDBJ databases">
        <authorList>
            <person name="Kim H.J."/>
            <person name="Triplett B.A."/>
        </authorList>
    </citation>
    <scope>NUCLEOTIDE SEQUENCE [LARGE SCALE GENOMIC DNA]</scope>
</reference>
<keyword evidence="2" id="KW-1185">Reference proteome</keyword>
<evidence type="ECO:0000313" key="1">
    <source>
        <dbReference type="EMBL" id="AUZ95431.1"/>
    </source>
</evidence>